<feature type="domain" description="USP" evidence="2">
    <location>
        <begin position="193"/>
        <end position="533"/>
    </location>
</feature>
<dbReference type="PROSITE" id="PS50235">
    <property type="entry name" value="USP_3"/>
    <property type="match status" value="1"/>
</dbReference>
<gene>
    <name evidence="3" type="ORF">DL89DRAFT_265393</name>
</gene>
<dbReference type="GO" id="GO:0004843">
    <property type="term" value="F:cysteine-type deubiquitinase activity"/>
    <property type="evidence" value="ECO:0007669"/>
    <property type="project" value="InterPro"/>
</dbReference>
<dbReference type="SUPFAM" id="SSF49599">
    <property type="entry name" value="TRAF domain-like"/>
    <property type="match status" value="1"/>
</dbReference>
<dbReference type="STRING" id="61395.A0A1Y1WIA5"/>
<organism evidence="3 4">
    <name type="scientific">Linderina pennispora</name>
    <dbReference type="NCBI Taxonomy" id="61395"/>
    <lineage>
        <taxon>Eukaryota</taxon>
        <taxon>Fungi</taxon>
        <taxon>Fungi incertae sedis</taxon>
        <taxon>Zoopagomycota</taxon>
        <taxon>Kickxellomycotina</taxon>
        <taxon>Kickxellomycetes</taxon>
        <taxon>Kickxellales</taxon>
        <taxon>Kickxellaceae</taxon>
        <taxon>Linderina</taxon>
    </lineage>
</organism>
<proteinExistence type="predicted"/>
<keyword evidence="4" id="KW-1185">Reference proteome</keyword>
<dbReference type="SUPFAM" id="SSF54001">
    <property type="entry name" value="Cysteine proteinases"/>
    <property type="match status" value="1"/>
</dbReference>
<dbReference type="OrthoDB" id="1431934at2759"/>
<dbReference type="EMBL" id="MCFD01000002">
    <property type="protein sequence ID" value="ORX73269.1"/>
    <property type="molecule type" value="Genomic_DNA"/>
</dbReference>
<dbReference type="InterPro" id="IPR038765">
    <property type="entry name" value="Papain-like_cys_pep_sf"/>
</dbReference>
<dbReference type="Gene3D" id="2.60.210.10">
    <property type="entry name" value="Apoptosis, Tumor Necrosis Factor Receptor Associated Protein 2, Chain A"/>
    <property type="match status" value="1"/>
</dbReference>
<name>A0A1Y1WIA5_9FUNG</name>
<dbReference type="InterPro" id="IPR028889">
    <property type="entry name" value="USP"/>
</dbReference>
<dbReference type="InterPro" id="IPR050164">
    <property type="entry name" value="Peptidase_C19"/>
</dbReference>
<evidence type="ECO:0000259" key="2">
    <source>
        <dbReference type="PROSITE" id="PS50235"/>
    </source>
</evidence>
<feature type="region of interest" description="Disordered" evidence="1">
    <location>
        <begin position="1"/>
        <end position="21"/>
    </location>
</feature>
<dbReference type="AlphaFoldDB" id="A0A1Y1WIA5"/>
<dbReference type="GeneID" id="63803290"/>
<dbReference type="InterPro" id="IPR001394">
    <property type="entry name" value="Peptidase_C19_UCH"/>
</dbReference>
<evidence type="ECO:0000256" key="1">
    <source>
        <dbReference type="SAM" id="MobiDB-lite"/>
    </source>
</evidence>
<protein>
    <submittedName>
        <fullName evidence="3">Cysteine proteinase</fullName>
    </submittedName>
</protein>
<dbReference type="GO" id="GO:0005829">
    <property type="term" value="C:cytosol"/>
    <property type="evidence" value="ECO:0007669"/>
    <property type="project" value="TreeGrafter"/>
</dbReference>
<dbReference type="Proteomes" id="UP000193922">
    <property type="component" value="Unassembled WGS sequence"/>
</dbReference>
<dbReference type="Pfam" id="PF00443">
    <property type="entry name" value="UCH"/>
    <property type="match status" value="1"/>
</dbReference>
<dbReference type="InterPro" id="IPR008974">
    <property type="entry name" value="TRAF-like"/>
</dbReference>
<sequence length="542" mass="62660">MAAPLTSQPPDAELPLDKYAPPPHGYSEQSHGVFHWDITSYHTMLRQSQLYAELYSKEFALAGFDWSMTLNLSSSYRGEFIGLHVHCKTADTMPEDWEQCIIYSIRFENPADPSSSEGVQQRYRLSREYASLDIPHAFLRRTLKEKKIYNNVPVIQNNKLRISVYMRAISDPTRMLWHDFSKTYNSLVRTGYVGLENHLPYKSMTALLLTLYQIKPLREAIASIRGKDPIRDESFHIWGMMRPKNGNGLSREIAEVYHRLGSTRPTTHIYEMSKAITRLGYIAGYYIPLGHVAAVVLERVVREIGMVVDNRHLLPMMCGLKQTTTIRIADRTSMLEIFDAVVDEDEEEPELAMVNPLILDISGCYDVKSVLRKHFSLHVVKTNQQPIFTVIQIHNSVRRVEVLELPTVLFINFERFTKPFRPITIYKTDALVTFEETLDMAEESGSPTKYTLFAVMVHVGEGMRGTHASFMRPKMDQWFVFEDDLVFPVHHDVVFDRVDVNQYLSTIVDTDRPRKILSAKRFRNTYMLVYIRDDQIDYVLGL</sequence>
<evidence type="ECO:0000313" key="4">
    <source>
        <dbReference type="Proteomes" id="UP000193922"/>
    </source>
</evidence>
<dbReference type="RefSeq" id="XP_040746609.1">
    <property type="nucleotide sequence ID" value="XM_040886642.1"/>
</dbReference>
<comment type="caution">
    <text evidence="3">The sequence shown here is derived from an EMBL/GenBank/DDBJ whole genome shotgun (WGS) entry which is preliminary data.</text>
</comment>
<evidence type="ECO:0000313" key="3">
    <source>
        <dbReference type="EMBL" id="ORX73269.1"/>
    </source>
</evidence>
<dbReference type="GO" id="GO:0016579">
    <property type="term" value="P:protein deubiquitination"/>
    <property type="evidence" value="ECO:0007669"/>
    <property type="project" value="InterPro"/>
</dbReference>
<dbReference type="PANTHER" id="PTHR24006">
    <property type="entry name" value="UBIQUITIN CARBOXYL-TERMINAL HYDROLASE"/>
    <property type="match status" value="1"/>
</dbReference>
<dbReference type="GO" id="GO:0005634">
    <property type="term" value="C:nucleus"/>
    <property type="evidence" value="ECO:0007669"/>
    <property type="project" value="TreeGrafter"/>
</dbReference>
<reference evidence="3 4" key="1">
    <citation type="submission" date="2016-07" db="EMBL/GenBank/DDBJ databases">
        <title>Pervasive Adenine N6-methylation of Active Genes in Fungi.</title>
        <authorList>
            <consortium name="DOE Joint Genome Institute"/>
            <person name="Mondo S.J."/>
            <person name="Dannebaum R.O."/>
            <person name="Kuo R.C."/>
            <person name="Labutti K."/>
            <person name="Haridas S."/>
            <person name="Kuo A."/>
            <person name="Salamov A."/>
            <person name="Ahrendt S.R."/>
            <person name="Lipzen A."/>
            <person name="Sullivan W."/>
            <person name="Andreopoulos W.B."/>
            <person name="Clum A."/>
            <person name="Lindquist E."/>
            <person name="Daum C."/>
            <person name="Ramamoorthy G.K."/>
            <person name="Gryganskyi A."/>
            <person name="Culley D."/>
            <person name="Magnuson J.K."/>
            <person name="James T.Y."/>
            <person name="O'Malley M.A."/>
            <person name="Stajich J.E."/>
            <person name="Spatafora J.W."/>
            <person name="Visel A."/>
            <person name="Grigoriev I.V."/>
        </authorList>
    </citation>
    <scope>NUCLEOTIDE SEQUENCE [LARGE SCALE GENOMIC DNA]</scope>
    <source>
        <strain evidence="3 4">ATCC 12442</strain>
    </source>
</reference>
<accession>A0A1Y1WIA5</accession>
<dbReference type="Gene3D" id="3.90.70.10">
    <property type="entry name" value="Cysteine proteinases"/>
    <property type="match status" value="1"/>
</dbReference>